<dbReference type="EMBL" id="JADOUF010000001">
    <property type="protein sequence ID" value="MBG6137493.1"/>
    <property type="molecule type" value="Genomic_DNA"/>
</dbReference>
<dbReference type="CDD" id="cd01029">
    <property type="entry name" value="TOPRIM_primases"/>
    <property type="match status" value="1"/>
</dbReference>
<evidence type="ECO:0000313" key="1">
    <source>
        <dbReference type="EMBL" id="MBG6137493.1"/>
    </source>
</evidence>
<keyword evidence="2" id="KW-1185">Reference proteome</keyword>
<gene>
    <name evidence="1" type="ORF">IW245_003687</name>
</gene>
<protein>
    <submittedName>
        <fullName evidence="1">DNA primase</fullName>
    </submittedName>
</protein>
<dbReference type="AlphaFoldDB" id="A0A8J7GBM1"/>
<evidence type="ECO:0000313" key="2">
    <source>
        <dbReference type="Proteomes" id="UP000622552"/>
    </source>
</evidence>
<sequence length="214" mass="23624">MPVPSDSLKRSLEEATATFAALLDGSPAEEYLHGRAFQSETLERSQIGYVGADVPGFTQYRGMISIPYLTRAGAVSMKFRHVDDRREPKYLGLPGLEGKPRLYGVTALDRTEDFLVITEGELDRMAADQAGLPAVGLPGVDTWRGPYRQLVIKGGYRTVYFLADNDDKGQGRALAEKVAEDVRGLRVILMPEGMDVNKMIMERGEEALRARMGL</sequence>
<comment type="caution">
    <text evidence="1">The sequence shown here is derived from an EMBL/GenBank/DDBJ whole genome shotgun (WGS) entry which is preliminary data.</text>
</comment>
<dbReference type="Pfam" id="PF13155">
    <property type="entry name" value="Toprim_2"/>
    <property type="match status" value="1"/>
</dbReference>
<dbReference type="GO" id="GO:0006269">
    <property type="term" value="P:DNA replication, synthesis of primer"/>
    <property type="evidence" value="ECO:0007669"/>
    <property type="project" value="TreeGrafter"/>
</dbReference>
<dbReference type="Proteomes" id="UP000622552">
    <property type="component" value="Unassembled WGS sequence"/>
</dbReference>
<dbReference type="PANTHER" id="PTHR30313:SF2">
    <property type="entry name" value="DNA PRIMASE"/>
    <property type="match status" value="1"/>
</dbReference>
<dbReference type="InterPro" id="IPR050219">
    <property type="entry name" value="DnaG_primase"/>
</dbReference>
<dbReference type="SUPFAM" id="SSF56731">
    <property type="entry name" value="DNA primase core"/>
    <property type="match status" value="1"/>
</dbReference>
<accession>A0A8J7GBM1</accession>
<proteinExistence type="predicted"/>
<organism evidence="1 2">
    <name type="scientific">Longispora fulva</name>
    <dbReference type="NCBI Taxonomy" id="619741"/>
    <lineage>
        <taxon>Bacteria</taxon>
        <taxon>Bacillati</taxon>
        <taxon>Actinomycetota</taxon>
        <taxon>Actinomycetes</taxon>
        <taxon>Micromonosporales</taxon>
        <taxon>Micromonosporaceae</taxon>
        <taxon>Longispora</taxon>
    </lineage>
</organism>
<dbReference type="Gene3D" id="3.40.1360.10">
    <property type="match status" value="1"/>
</dbReference>
<reference evidence="1" key="1">
    <citation type="submission" date="2020-11" db="EMBL/GenBank/DDBJ databases">
        <title>Sequencing the genomes of 1000 actinobacteria strains.</title>
        <authorList>
            <person name="Klenk H.-P."/>
        </authorList>
    </citation>
    <scope>NUCLEOTIDE SEQUENCE</scope>
    <source>
        <strain evidence="1">DSM 45356</strain>
    </source>
</reference>
<dbReference type="PANTHER" id="PTHR30313">
    <property type="entry name" value="DNA PRIMASE"/>
    <property type="match status" value="1"/>
</dbReference>
<dbReference type="RefSeq" id="WP_231398847.1">
    <property type="nucleotide sequence ID" value="NZ_BONS01000020.1"/>
</dbReference>
<name>A0A8J7GBM1_9ACTN</name>
<dbReference type="GO" id="GO:0005737">
    <property type="term" value="C:cytoplasm"/>
    <property type="evidence" value="ECO:0007669"/>
    <property type="project" value="TreeGrafter"/>
</dbReference>
<dbReference type="InterPro" id="IPR034154">
    <property type="entry name" value="TOPRIM_DnaG/twinkle"/>
</dbReference>